<dbReference type="SUPFAM" id="SSF49842">
    <property type="entry name" value="TNF-like"/>
    <property type="match status" value="1"/>
</dbReference>
<dbReference type="OrthoDB" id="10428072at2759"/>
<organism evidence="2 3">
    <name type="scientific">Mytilus galloprovincialis</name>
    <name type="common">Mediterranean mussel</name>
    <dbReference type="NCBI Taxonomy" id="29158"/>
    <lineage>
        <taxon>Eukaryota</taxon>
        <taxon>Metazoa</taxon>
        <taxon>Spiralia</taxon>
        <taxon>Lophotrochozoa</taxon>
        <taxon>Mollusca</taxon>
        <taxon>Bivalvia</taxon>
        <taxon>Autobranchia</taxon>
        <taxon>Pteriomorphia</taxon>
        <taxon>Mytilida</taxon>
        <taxon>Mytiloidea</taxon>
        <taxon>Mytilidae</taxon>
        <taxon>Mytilinae</taxon>
        <taxon>Mytilus</taxon>
    </lineage>
</organism>
<feature type="signal peptide" evidence="1">
    <location>
        <begin position="1"/>
        <end position="21"/>
    </location>
</feature>
<dbReference type="AlphaFoldDB" id="A0A8B6H2S5"/>
<dbReference type="Gene3D" id="2.60.120.40">
    <property type="match status" value="1"/>
</dbReference>
<dbReference type="Proteomes" id="UP000596742">
    <property type="component" value="Unassembled WGS sequence"/>
</dbReference>
<feature type="chain" id="PRO_5032325329" description="C1q domain containing protein" evidence="1">
    <location>
        <begin position="22"/>
        <end position="145"/>
    </location>
</feature>
<dbReference type="InterPro" id="IPR008983">
    <property type="entry name" value="Tumour_necrosis_fac-like_dom"/>
</dbReference>
<gene>
    <name evidence="2" type="ORF">MGAL_10B010634</name>
</gene>
<protein>
    <recommendedName>
        <fullName evidence="4">C1q domain containing protein</fullName>
    </recommendedName>
</protein>
<keyword evidence="1" id="KW-0732">Signal</keyword>
<dbReference type="EMBL" id="UYJE01009400">
    <property type="protein sequence ID" value="VDI73161.1"/>
    <property type="molecule type" value="Genomic_DNA"/>
</dbReference>
<evidence type="ECO:0008006" key="4">
    <source>
        <dbReference type="Google" id="ProtNLM"/>
    </source>
</evidence>
<evidence type="ECO:0000313" key="3">
    <source>
        <dbReference type="Proteomes" id="UP000596742"/>
    </source>
</evidence>
<name>A0A8B6H2S5_MYTGA</name>
<sequence>MIMTHIFTCILFVLMCGTSHADVTVSLTTGVHSYPANGIIRYNQLIEGNLIPNYNFATGIYTVPPLGNGRHLVSVTMMSGLVPAHLTLRKNGLGIKVWLFTGTPWEMATQTIFMILADGDRISVHMQNVGSSLFDVYNTFTVVKL</sequence>
<accession>A0A8B6H2S5</accession>
<evidence type="ECO:0000256" key="1">
    <source>
        <dbReference type="SAM" id="SignalP"/>
    </source>
</evidence>
<evidence type="ECO:0000313" key="2">
    <source>
        <dbReference type="EMBL" id="VDI73161.1"/>
    </source>
</evidence>
<proteinExistence type="predicted"/>
<reference evidence="2" key="1">
    <citation type="submission" date="2018-11" db="EMBL/GenBank/DDBJ databases">
        <authorList>
            <person name="Alioto T."/>
            <person name="Alioto T."/>
        </authorList>
    </citation>
    <scope>NUCLEOTIDE SEQUENCE</scope>
</reference>
<keyword evidence="3" id="KW-1185">Reference proteome</keyword>
<comment type="caution">
    <text evidence="2">The sequence shown here is derived from an EMBL/GenBank/DDBJ whole genome shotgun (WGS) entry which is preliminary data.</text>
</comment>